<name>A0A9J6EM77_RHIMP</name>
<protein>
    <submittedName>
        <fullName evidence="1">Uncharacterized protein</fullName>
    </submittedName>
</protein>
<evidence type="ECO:0000313" key="1">
    <source>
        <dbReference type="EMBL" id="KAH8035466.1"/>
    </source>
</evidence>
<comment type="caution">
    <text evidence="1">The sequence shown here is derived from an EMBL/GenBank/DDBJ whole genome shotgun (WGS) entry which is preliminary data.</text>
</comment>
<organism evidence="1 2">
    <name type="scientific">Rhipicephalus microplus</name>
    <name type="common">Cattle tick</name>
    <name type="synonym">Boophilus microplus</name>
    <dbReference type="NCBI Taxonomy" id="6941"/>
    <lineage>
        <taxon>Eukaryota</taxon>
        <taxon>Metazoa</taxon>
        <taxon>Ecdysozoa</taxon>
        <taxon>Arthropoda</taxon>
        <taxon>Chelicerata</taxon>
        <taxon>Arachnida</taxon>
        <taxon>Acari</taxon>
        <taxon>Parasitiformes</taxon>
        <taxon>Ixodida</taxon>
        <taxon>Ixodoidea</taxon>
        <taxon>Ixodidae</taxon>
        <taxon>Rhipicephalinae</taxon>
        <taxon>Rhipicephalus</taxon>
        <taxon>Boophilus</taxon>
    </lineage>
</organism>
<evidence type="ECO:0000313" key="2">
    <source>
        <dbReference type="Proteomes" id="UP000821866"/>
    </source>
</evidence>
<dbReference type="AlphaFoldDB" id="A0A9J6EM77"/>
<keyword evidence="2" id="KW-1185">Reference proteome</keyword>
<accession>A0A9J6EM77</accession>
<dbReference type="Proteomes" id="UP000821866">
    <property type="component" value="Chromosome 11"/>
</dbReference>
<reference evidence="1" key="2">
    <citation type="submission" date="2021-09" db="EMBL/GenBank/DDBJ databases">
        <authorList>
            <person name="Jia N."/>
            <person name="Wang J."/>
            <person name="Shi W."/>
            <person name="Du L."/>
            <person name="Sun Y."/>
            <person name="Zhan W."/>
            <person name="Jiang J."/>
            <person name="Wang Q."/>
            <person name="Zhang B."/>
            <person name="Ji P."/>
            <person name="Sakyi L.B."/>
            <person name="Cui X."/>
            <person name="Yuan T."/>
            <person name="Jiang B."/>
            <person name="Yang W."/>
            <person name="Lam T.T.-Y."/>
            <person name="Chang Q."/>
            <person name="Ding S."/>
            <person name="Wang X."/>
            <person name="Zhu J."/>
            <person name="Ruan X."/>
            <person name="Zhao L."/>
            <person name="Wei J."/>
            <person name="Que T."/>
            <person name="Du C."/>
            <person name="Cheng J."/>
            <person name="Dai P."/>
            <person name="Han X."/>
            <person name="Huang E."/>
            <person name="Gao Y."/>
            <person name="Liu J."/>
            <person name="Shao H."/>
            <person name="Ye R."/>
            <person name="Li L."/>
            <person name="Wei W."/>
            <person name="Wang X."/>
            <person name="Wang C."/>
            <person name="Huo Q."/>
            <person name="Li W."/>
            <person name="Guo W."/>
            <person name="Chen H."/>
            <person name="Chen S."/>
            <person name="Zhou L."/>
            <person name="Zhou L."/>
            <person name="Ni X."/>
            <person name="Tian J."/>
            <person name="Zhou Y."/>
            <person name="Sheng Y."/>
            <person name="Liu T."/>
            <person name="Pan Y."/>
            <person name="Xia L."/>
            <person name="Li J."/>
            <person name="Zhao F."/>
            <person name="Cao W."/>
        </authorList>
    </citation>
    <scope>NUCLEOTIDE SEQUENCE</scope>
    <source>
        <strain evidence="1">Rmic-2018</strain>
        <tissue evidence="1">Larvae</tissue>
    </source>
</reference>
<sequence length="584" mass="65764">MDIHSNSCTSLYDRVCARWSRSHLQLAKSHGQYYTVDDNVADDLLVEVGRLVLELEAPLQDVRTFLSHCVSGLLVEERDLKNIIGDLVSLSEELTPSSLAEVVVRMLFLGVSPLFDVRVDAVNDTFIARLLSPEAVRVTRFLKNDGVLNRVHRHRTGKKGPSAITEKRSYHNVTEFFRCLERQLCNEIVSIANNASIPCTVAVDSLLSSERDYEWYADKAPEYLTAGVASMLEYLSAYRNELEDNIGTSSSFRITASSKQERVISCLRFIDNHDPDLVPWIVTTRLLPRLGDEVSDFFGQFKTDLDKKIPNASMISFTFPSASLRDNDAALHLHFKDLYGSDPTSNVSRLRRFLKRSTWKRWTGGYSMRTSSLSSAATFSHESSVLEVPVSLFNLTMLRDRWLRDLSLARVGPRVLEPLFLGTLSRDLKATNFFNCVLTRTAASGRFSRGRHFADVAGPFVVRGARSEHDDRQLDVEELAAFYVSLQAYRARVGDAIAIPESLLNSESIFLLYYVYNNCFTGPNRNAGDNLNGVAGYGVNHQPSFDSRRHRVDSVAAMFGRFLPEECRTISNLSACEVEIDDEF</sequence>
<dbReference type="EMBL" id="JABSTU010000003">
    <property type="protein sequence ID" value="KAH8035466.1"/>
    <property type="molecule type" value="Genomic_DNA"/>
</dbReference>
<gene>
    <name evidence="1" type="ORF">HPB51_005701</name>
</gene>
<proteinExistence type="predicted"/>
<reference evidence="1" key="1">
    <citation type="journal article" date="2020" name="Cell">
        <title>Large-Scale Comparative Analyses of Tick Genomes Elucidate Their Genetic Diversity and Vector Capacities.</title>
        <authorList>
            <consortium name="Tick Genome and Microbiome Consortium (TIGMIC)"/>
            <person name="Jia N."/>
            <person name="Wang J."/>
            <person name="Shi W."/>
            <person name="Du L."/>
            <person name="Sun Y."/>
            <person name="Zhan W."/>
            <person name="Jiang J.F."/>
            <person name="Wang Q."/>
            <person name="Zhang B."/>
            <person name="Ji P."/>
            <person name="Bell-Sakyi L."/>
            <person name="Cui X.M."/>
            <person name="Yuan T.T."/>
            <person name="Jiang B.G."/>
            <person name="Yang W.F."/>
            <person name="Lam T.T."/>
            <person name="Chang Q.C."/>
            <person name="Ding S.J."/>
            <person name="Wang X.J."/>
            <person name="Zhu J.G."/>
            <person name="Ruan X.D."/>
            <person name="Zhao L."/>
            <person name="Wei J.T."/>
            <person name="Ye R.Z."/>
            <person name="Que T.C."/>
            <person name="Du C.H."/>
            <person name="Zhou Y.H."/>
            <person name="Cheng J.X."/>
            <person name="Dai P.F."/>
            <person name="Guo W.B."/>
            <person name="Han X.H."/>
            <person name="Huang E.J."/>
            <person name="Li L.F."/>
            <person name="Wei W."/>
            <person name="Gao Y.C."/>
            <person name="Liu J.Z."/>
            <person name="Shao H.Z."/>
            <person name="Wang X."/>
            <person name="Wang C.C."/>
            <person name="Yang T.C."/>
            <person name="Huo Q.B."/>
            <person name="Li W."/>
            <person name="Chen H.Y."/>
            <person name="Chen S.E."/>
            <person name="Zhou L.G."/>
            <person name="Ni X.B."/>
            <person name="Tian J.H."/>
            <person name="Sheng Y."/>
            <person name="Liu T."/>
            <person name="Pan Y.S."/>
            <person name="Xia L.Y."/>
            <person name="Li J."/>
            <person name="Zhao F."/>
            <person name="Cao W.C."/>
        </authorList>
    </citation>
    <scope>NUCLEOTIDE SEQUENCE</scope>
    <source>
        <strain evidence="1">Rmic-2018</strain>
    </source>
</reference>